<organism evidence="1 2">
    <name type="scientific">Pandoraea eparura</name>
    <dbReference type="NCBI Taxonomy" id="2508291"/>
    <lineage>
        <taxon>Bacteria</taxon>
        <taxon>Pseudomonadati</taxon>
        <taxon>Pseudomonadota</taxon>
        <taxon>Betaproteobacteria</taxon>
        <taxon>Burkholderiales</taxon>
        <taxon>Burkholderiaceae</taxon>
        <taxon>Pandoraea</taxon>
    </lineage>
</organism>
<accession>A0A5E4W8J8</accession>
<dbReference type="OrthoDB" id="5431733at2"/>
<evidence type="ECO:0000313" key="1">
    <source>
        <dbReference type="EMBL" id="VVE20958.1"/>
    </source>
</evidence>
<proteinExistence type="predicted"/>
<evidence type="ECO:0000313" key="2">
    <source>
        <dbReference type="Proteomes" id="UP000400981"/>
    </source>
</evidence>
<name>A0A5E4W8J8_9BURK</name>
<dbReference type="RefSeq" id="WP_150590280.1">
    <property type="nucleotide sequence ID" value="NZ_CABPSH010000008.1"/>
</dbReference>
<dbReference type="EMBL" id="CABPSH010000008">
    <property type="protein sequence ID" value="VVE20958.1"/>
    <property type="molecule type" value="Genomic_DNA"/>
</dbReference>
<keyword evidence="2" id="KW-1185">Reference proteome</keyword>
<dbReference type="Proteomes" id="UP000400981">
    <property type="component" value="Unassembled WGS sequence"/>
</dbReference>
<reference evidence="1 2" key="1">
    <citation type="submission" date="2019-08" db="EMBL/GenBank/DDBJ databases">
        <authorList>
            <person name="Peeters C."/>
        </authorList>
    </citation>
    <scope>NUCLEOTIDE SEQUENCE [LARGE SCALE GENOMIC DNA]</scope>
    <source>
        <strain evidence="1 2">LMG 31012</strain>
    </source>
</reference>
<gene>
    <name evidence="1" type="ORF">PEP31012_03142</name>
</gene>
<dbReference type="AlphaFoldDB" id="A0A5E4W8J8"/>
<protein>
    <submittedName>
        <fullName evidence="1">Uncharacterized protein</fullName>
    </submittedName>
</protein>
<sequence>MSIEPLCVINRAAIGVLPRQPFVDWINAADPYPGGAVIALKEAQEEPSVFLIPANGNADEPGKR</sequence>